<dbReference type="PANTHER" id="PTHR21299">
    <property type="entry name" value="CYTIDYLATE KINASE/PANTOATE-BETA-ALANINE LIGASE"/>
    <property type="match status" value="1"/>
</dbReference>
<evidence type="ECO:0000256" key="1">
    <source>
        <dbReference type="ARBA" id="ARBA00004990"/>
    </source>
</evidence>
<dbReference type="GO" id="GO:0004592">
    <property type="term" value="F:pantoate-beta-alanine ligase activity"/>
    <property type="evidence" value="ECO:0007669"/>
    <property type="project" value="UniProtKB-EC"/>
</dbReference>
<gene>
    <name evidence="12" type="ORF">YALI1_B08123g</name>
</gene>
<evidence type="ECO:0000256" key="5">
    <source>
        <dbReference type="ARBA" id="ARBA00022598"/>
    </source>
</evidence>
<keyword evidence="7" id="KW-0547">Nucleotide-binding</keyword>
<keyword evidence="8" id="KW-0067">ATP-binding</keyword>
<evidence type="ECO:0000256" key="2">
    <source>
        <dbReference type="ARBA" id="ARBA00009256"/>
    </source>
</evidence>
<dbReference type="Proteomes" id="UP000182444">
    <property type="component" value="Chromosome 1B"/>
</dbReference>
<comment type="catalytic activity">
    <reaction evidence="11">
        <text>(R)-pantoate + beta-alanine + ATP = (R)-pantothenate + AMP + diphosphate + H(+)</text>
        <dbReference type="Rhea" id="RHEA:10912"/>
        <dbReference type="ChEBI" id="CHEBI:15378"/>
        <dbReference type="ChEBI" id="CHEBI:15980"/>
        <dbReference type="ChEBI" id="CHEBI:29032"/>
        <dbReference type="ChEBI" id="CHEBI:30616"/>
        <dbReference type="ChEBI" id="CHEBI:33019"/>
        <dbReference type="ChEBI" id="CHEBI:57966"/>
        <dbReference type="ChEBI" id="CHEBI:456215"/>
        <dbReference type="EC" id="6.3.2.1"/>
    </reaction>
</comment>
<dbReference type="Gene3D" id="3.30.1300.10">
    <property type="entry name" value="Pantoate-beta-alanine ligase, C-terminal domain"/>
    <property type="match status" value="1"/>
</dbReference>
<dbReference type="AlphaFoldDB" id="A0A1D8N6P2"/>
<comment type="similarity">
    <text evidence="2">Belongs to the pantothenate synthetase family.</text>
</comment>
<dbReference type="InterPro" id="IPR014729">
    <property type="entry name" value="Rossmann-like_a/b/a_fold"/>
</dbReference>
<protein>
    <recommendedName>
        <fullName evidence="4">Pantoate--beta-alanine ligase</fullName>
        <ecNumber evidence="3">6.3.2.1</ecNumber>
    </recommendedName>
    <alternativeName>
        <fullName evidence="10">Pantoate-activating enzyme</fullName>
    </alternativeName>
    <alternativeName>
        <fullName evidence="9">Pantothenate synthetase</fullName>
    </alternativeName>
</protein>
<evidence type="ECO:0000256" key="9">
    <source>
        <dbReference type="ARBA" id="ARBA00029902"/>
    </source>
</evidence>
<dbReference type="Pfam" id="PF02569">
    <property type="entry name" value="Pantoate_ligase"/>
    <property type="match status" value="1"/>
</dbReference>
<dbReference type="VEuPathDB" id="FungiDB:YALI1_B08123g"/>
<dbReference type="InterPro" id="IPR042176">
    <property type="entry name" value="Pantoate_ligase_C"/>
</dbReference>
<evidence type="ECO:0000256" key="11">
    <source>
        <dbReference type="ARBA" id="ARBA00048258"/>
    </source>
</evidence>
<dbReference type="RefSeq" id="XP_500553.2">
    <property type="nucleotide sequence ID" value="XM_500553.2"/>
</dbReference>
<comment type="pathway">
    <text evidence="1">Cofactor biosynthesis; (R)-pantothenate biosynthesis; (R)-pantothenate from (R)-pantoate and beta-alanine: step 1/1.</text>
</comment>
<dbReference type="UniPathway" id="UPA00028">
    <property type="reaction ID" value="UER00005"/>
</dbReference>
<dbReference type="CDD" id="cd00560">
    <property type="entry name" value="PanC"/>
    <property type="match status" value="1"/>
</dbReference>
<proteinExistence type="inferred from homology"/>
<evidence type="ECO:0000256" key="7">
    <source>
        <dbReference type="ARBA" id="ARBA00022741"/>
    </source>
</evidence>
<dbReference type="EMBL" id="CP017554">
    <property type="protein sequence ID" value="AOW01295.1"/>
    <property type="molecule type" value="Genomic_DNA"/>
</dbReference>
<evidence type="ECO:0000313" key="12">
    <source>
        <dbReference type="EMBL" id="AOW01295.1"/>
    </source>
</evidence>
<dbReference type="NCBIfam" id="TIGR00018">
    <property type="entry name" value="panC"/>
    <property type="match status" value="1"/>
</dbReference>
<keyword evidence="6" id="KW-0566">Pantothenate biosynthesis</keyword>
<organism evidence="12 13">
    <name type="scientific">Yarrowia lipolytica</name>
    <name type="common">Candida lipolytica</name>
    <dbReference type="NCBI Taxonomy" id="4952"/>
    <lineage>
        <taxon>Eukaryota</taxon>
        <taxon>Fungi</taxon>
        <taxon>Dikarya</taxon>
        <taxon>Ascomycota</taxon>
        <taxon>Saccharomycotina</taxon>
        <taxon>Dipodascomycetes</taxon>
        <taxon>Dipodascales</taxon>
        <taxon>Dipodascales incertae sedis</taxon>
        <taxon>Yarrowia</taxon>
    </lineage>
</organism>
<name>A0A1D8N6P2_YARLL</name>
<dbReference type="FunFam" id="3.40.50.620:FF:000013">
    <property type="entry name" value="Pantothenate synthetase"/>
    <property type="match status" value="1"/>
</dbReference>
<dbReference type="eggNOG" id="KOG3042">
    <property type="taxonomic scope" value="Eukaryota"/>
</dbReference>
<dbReference type="KEGG" id="yli:2907224"/>
<evidence type="ECO:0000256" key="8">
    <source>
        <dbReference type="ARBA" id="ARBA00022840"/>
    </source>
</evidence>
<dbReference type="HAMAP" id="MF_00158">
    <property type="entry name" value="PanC"/>
    <property type="match status" value="1"/>
</dbReference>
<dbReference type="InterPro" id="IPR004821">
    <property type="entry name" value="Cyt_trans-like"/>
</dbReference>
<dbReference type="GO" id="GO:0005524">
    <property type="term" value="F:ATP binding"/>
    <property type="evidence" value="ECO:0007669"/>
    <property type="project" value="UniProtKB-KW"/>
</dbReference>
<dbReference type="InterPro" id="IPR003721">
    <property type="entry name" value="Pantoate_ligase"/>
</dbReference>
<keyword evidence="5" id="KW-0436">Ligase</keyword>
<dbReference type="EC" id="6.3.2.1" evidence="3"/>
<dbReference type="PANTHER" id="PTHR21299:SF1">
    <property type="entry name" value="PANTOATE--BETA-ALANINE LIGASE"/>
    <property type="match status" value="1"/>
</dbReference>
<sequence length="340" mass="37810">MLRPVIRLARAAQPVAAHRTLFTESDTCVRVFNTIDQVRAWRREKTLLGQSIGFVPTMGALHRGHLDLVKASIAENDHTIVSIFVNPSQFAPHEDFGQYPRTVDSDVAKLTELRNSIQTDEEVHYTNEFAVFAPSVNEMYPSGIPLDVKEQVGAFIEVKGLSHQLEGSIRPHFFRGVATVVTKLLNIIQPDRAYFGQKDAQQCVVVSRLVADLHIPTAITIVPTTREANGLAMSSRNVYLTEESKDKSKVLYEALTSAQHMFRDTPNVTYGDIRKKVLDTIAASEFSIDVEYVSVSDKKTLIDYPLDEAVNKDDGCLISAAVRVPNKDGAKTRIIDNVLC</sequence>
<dbReference type="SUPFAM" id="SSF52374">
    <property type="entry name" value="Nucleotidylyl transferase"/>
    <property type="match status" value="1"/>
</dbReference>
<dbReference type="VEuPathDB" id="FungiDB:YALI0_B06006g"/>
<dbReference type="Gene3D" id="3.40.50.620">
    <property type="entry name" value="HUPs"/>
    <property type="match status" value="1"/>
</dbReference>
<evidence type="ECO:0000256" key="4">
    <source>
        <dbReference type="ARBA" id="ARBA00015647"/>
    </source>
</evidence>
<dbReference type="GO" id="GO:0015940">
    <property type="term" value="P:pantothenate biosynthetic process"/>
    <property type="evidence" value="ECO:0007669"/>
    <property type="project" value="UniProtKB-UniPathway"/>
</dbReference>
<dbReference type="NCBIfam" id="TIGR00125">
    <property type="entry name" value="cyt_tran_rel"/>
    <property type="match status" value="1"/>
</dbReference>
<accession>A0A1D8N6P2</accession>
<evidence type="ECO:0000256" key="3">
    <source>
        <dbReference type="ARBA" id="ARBA00012219"/>
    </source>
</evidence>
<evidence type="ECO:0000313" key="13">
    <source>
        <dbReference type="Proteomes" id="UP000182444"/>
    </source>
</evidence>
<evidence type="ECO:0000256" key="10">
    <source>
        <dbReference type="ARBA" id="ARBA00032806"/>
    </source>
</evidence>
<reference evidence="12 13" key="1">
    <citation type="journal article" date="2016" name="PLoS ONE">
        <title>Sequence Assembly of Yarrowia lipolytica Strain W29/CLIB89 Shows Transposable Element Diversity.</title>
        <authorList>
            <person name="Magnan C."/>
            <person name="Yu J."/>
            <person name="Chang I."/>
            <person name="Jahn E."/>
            <person name="Kanomata Y."/>
            <person name="Wu J."/>
            <person name="Zeller M."/>
            <person name="Oakes M."/>
            <person name="Baldi P."/>
            <person name="Sandmeyer S."/>
        </authorList>
    </citation>
    <scope>NUCLEOTIDE SEQUENCE [LARGE SCALE GENOMIC DNA]</scope>
    <source>
        <strain evidence="13">CLIB89(W29)</strain>
    </source>
</reference>
<evidence type="ECO:0000256" key="6">
    <source>
        <dbReference type="ARBA" id="ARBA00022655"/>
    </source>
</evidence>
<dbReference type="GeneID" id="2907224"/>